<comment type="caution">
    <text evidence="2">The sequence shown here is derived from an EMBL/GenBank/DDBJ whole genome shotgun (WGS) entry which is preliminary data.</text>
</comment>
<dbReference type="InterPro" id="IPR011989">
    <property type="entry name" value="ARM-like"/>
</dbReference>
<organism evidence="2 3">
    <name type="scientific">Flectobacillus roseus</name>
    <dbReference type="NCBI Taxonomy" id="502259"/>
    <lineage>
        <taxon>Bacteria</taxon>
        <taxon>Pseudomonadati</taxon>
        <taxon>Bacteroidota</taxon>
        <taxon>Cytophagia</taxon>
        <taxon>Cytophagales</taxon>
        <taxon>Flectobacillaceae</taxon>
        <taxon>Flectobacillus</taxon>
    </lineage>
</organism>
<dbReference type="EMBL" id="JASHIF010000023">
    <property type="protein sequence ID" value="MDI9861910.1"/>
    <property type="molecule type" value="Genomic_DNA"/>
</dbReference>
<dbReference type="Proteomes" id="UP001236507">
    <property type="component" value="Unassembled WGS sequence"/>
</dbReference>
<reference evidence="2 3" key="1">
    <citation type="submission" date="2023-05" db="EMBL/GenBank/DDBJ databases">
        <title>Novel species of genus Flectobacillus isolated from stream in China.</title>
        <authorList>
            <person name="Lu H."/>
        </authorList>
    </citation>
    <scope>NUCLEOTIDE SEQUENCE [LARGE SCALE GENOMIC DNA]</scope>
    <source>
        <strain evidence="2 3">KCTC 42575</strain>
    </source>
</reference>
<feature type="transmembrane region" description="Helical" evidence="1">
    <location>
        <begin position="12"/>
        <end position="34"/>
    </location>
</feature>
<keyword evidence="1" id="KW-1133">Transmembrane helix</keyword>
<dbReference type="RefSeq" id="WP_283346244.1">
    <property type="nucleotide sequence ID" value="NZ_JASHIF010000023.1"/>
</dbReference>
<protein>
    <submittedName>
        <fullName evidence="2">HEAT repeat domain-containing protein</fullName>
    </submittedName>
</protein>
<accession>A0ABT6YEG5</accession>
<evidence type="ECO:0000313" key="3">
    <source>
        <dbReference type="Proteomes" id="UP001236507"/>
    </source>
</evidence>
<dbReference type="SUPFAM" id="SSF48371">
    <property type="entry name" value="ARM repeat"/>
    <property type="match status" value="1"/>
</dbReference>
<sequence length="363" mass="42247">MNNIPAHIQRLIFIILVFATILLIVDLVIIISILSEKISAKRNAKRRSEIREKIQQYITAWLMEEDLNIQEFMSKEIANYFSNIQLKFKLFREILYEEIFNANKVLLGDDQKKIKELYTFFGFEQKIKKEFFRYKWYKLVNATNDLLAIKALENSTMFTELLDHPNQFVRLVAIKAEISMGGDQVDILSEIHFPLSDWEMYEIISFLKRSQFKQIPNLSKLINHESITLKILGLKLANIFQELDLDMDAASFVVHPNPKVRTAIIEYLAECGGNDYLNELKRRFATEEEPVKIAILKYVSLHGTDDDVPFIFNKLKDAYPAIRVKAAETLQNMNSNSMSFLSYLESNGDKSDQKLAIHVLNKF</sequence>
<keyword evidence="1" id="KW-0472">Membrane</keyword>
<evidence type="ECO:0000256" key="1">
    <source>
        <dbReference type="SAM" id="Phobius"/>
    </source>
</evidence>
<keyword evidence="3" id="KW-1185">Reference proteome</keyword>
<dbReference type="InterPro" id="IPR016024">
    <property type="entry name" value="ARM-type_fold"/>
</dbReference>
<proteinExistence type="predicted"/>
<name>A0ABT6YEG5_9BACT</name>
<keyword evidence="1" id="KW-0812">Transmembrane</keyword>
<evidence type="ECO:0000313" key="2">
    <source>
        <dbReference type="EMBL" id="MDI9861910.1"/>
    </source>
</evidence>
<gene>
    <name evidence="2" type="ORF">QM524_21995</name>
</gene>
<dbReference type="Gene3D" id="1.25.10.10">
    <property type="entry name" value="Leucine-rich Repeat Variant"/>
    <property type="match status" value="1"/>
</dbReference>